<keyword evidence="3" id="KW-0812">Transmembrane</keyword>
<keyword evidence="6" id="KW-1133">Transmembrane helix</keyword>
<gene>
    <name evidence="12" type="ORF">AYBTSS11_LOCUS19463</name>
</gene>
<protein>
    <recommendedName>
        <fullName evidence="11">Sec20 C-terminal domain-containing protein</fullName>
    </recommendedName>
</protein>
<keyword evidence="8" id="KW-0472">Membrane</keyword>
<keyword evidence="13" id="KW-1185">Reference proteome</keyword>
<feature type="signal peptide" evidence="10">
    <location>
        <begin position="1"/>
        <end position="25"/>
    </location>
</feature>
<evidence type="ECO:0000256" key="7">
    <source>
        <dbReference type="ARBA" id="ARBA00023054"/>
    </source>
</evidence>
<comment type="subcellular location">
    <subcellularLocation>
        <location evidence="1">Endoplasmic reticulum membrane</location>
        <topology evidence="1">Single-pass type IV membrane protein</topology>
    </subcellularLocation>
</comment>
<evidence type="ECO:0000313" key="12">
    <source>
        <dbReference type="EMBL" id="CAJ1962844.1"/>
    </source>
</evidence>
<feature type="domain" description="Sec20 C-terminal" evidence="11">
    <location>
        <begin position="27"/>
        <end position="68"/>
    </location>
</feature>
<dbReference type="InterPro" id="IPR005606">
    <property type="entry name" value="Sec20"/>
</dbReference>
<dbReference type="PANTHER" id="PTHR12825:SF0">
    <property type="entry name" value="VESICLE TRANSPORT PROTEIN SEC20"/>
    <property type="match status" value="1"/>
</dbReference>
<keyword evidence="4" id="KW-0256">Endoplasmic reticulum</keyword>
<accession>A0AA86SK21</accession>
<evidence type="ECO:0000259" key="11">
    <source>
        <dbReference type="Pfam" id="PF03908"/>
    </source>
</evidence>
<proteinExistence type="inferred from homology"/>
<keyword evidence="10" id="KW-0732">Signal</keyword>
<feature type="chain" id="PRO_5041710711" description="Sec20 C-terminal domain-containing protein" evidence="10">
    <location>
        <begin position="26"/>
        <end position="105"/>
    </location>
</feature>
<reference evidence="12" key="1">
    <citation type="submission" date="2023-10" db="EMBL/GenBank/DDBJ databases">
        <authorList>
            <person name="Domelevo Entfellner J.-B."/>
        </authorList>
    </citation>
    <scope>NUCLEOTIDE SEQUENCE</scope>
</reference>
<dbReference type="InterPro" id="IPR056173">
    <property type="entry name" value="Sec20_C"/>
</dbReference>
<dbReference type="AlphaFoldDB" id="A0AA86SK21"/>
<dbReference type="GO" id="GO:0006890">
    <property type="term" value="P:retrograde vesicle-mediated transport, Golgi to endoplasmic reticulum"/>
    <property type="evidence" value="ECO:0007669"/>
    <property type="project" value="InterPro"/>
</dbReference>
<keyword evidence="7" id="KW-0175">Coiled coil</keyword>
<dbReference type="GO" id="GO:0031201">
    <property type="term" value="C:SNARE complex"/>
    <property type="evidence" value="ECO:0007669"/>
    <property type="project" value="TreeGrafter"/>
</dbReference>
<keyword evidence="5" id="KW-0931">ER-Golgi transport</keyword>
<evidence type="ECO:0000256" key="4">
    <source>
        <dbReference type="ARBA" id="ARBA00022824"/>
    </source>
</evidence>
<dbReference type="GO" id="GO:0005789">
    <property type="term" value="C:endoplasmic reticulum membrane"/>
    <property type="evidence" value="ECO:0007669"/>
    <property type="project" value="UniProtKB-SubCell"/>
</dbReference>
<dbReference type="Pfam" id="PF03908">
    <property type="entry name" value="Sec20"/>
    <property type="match status" value="1"/>
</dbReference>
<dbReference type="GO" id="GO:0005484">
    <property type="term" value="F:SNAP receptor activity"/>
    <property type="evidence" value="ECO:0007669"/>
    <property type="project" value="InterPro"/>
</dbReference>
<evidence type="ECO:0000256" key="10">
    <source>
        <dbReference type="SAM" id="SignalP"/>
    </source>
</evidence>
<evidence type="ECO:0000256" key="6">
    <source>
        <dbReference type="ARBA" id="ARBA00022989"/>
    </source>
</evidence>
<evidence type="ECO:0000256" key="9">
    <source>
        <dbReference type="ARBA" id="ARBA00037934"/>
    </source>
</evidence>
<evidence type="ECO:0000313" key="13">
    <source>
        <dbReference type="Proteomes" id="UP001189624"/>
    </source>
</evidence>
<evidence type="ECO:0000256" key="1">
    <source>
        <dbReference type="ARBA" id="ARBA00004163"/>
    </source>
</evidence>
<evidence type="ECO:0000256" key="2">
    <source>
        <dbReference type="ARBA" id="ARBA00022448"/>
    </source>
</evidence>
<dbReference type="EMBL" id="OY731403">
    <property type="protein sequence ID" value="CAJ1962844.1"/>
    <property type="molecule type" value="Genomic_DNA"/>
</dbReference>
<dbReference type="Gramene" id="rna-AYBTSS11_LOCUS19463">
    <property type="protein sequence ID" value="CAJ1962844.1"/>
    <property type="gene ID" value="gene-AYBTSS11_LOCUS19463"/>
</dbReference>
<comment type="similarity">
    <text evidence="9">Belongs to the SEC20 family.</text>
</comment>
<organism evidence="12 13">
    <name type="scientific">Sphenostylis stenocarpa</name>
    <dbReference type="NCBI Taxonomy" id="92480"/>
    <lineage>
        <taxon>Eukaryota</taxon>
        <taxon>Viridiplantae</taxon>
        <taxon>Streptophyta</taxon>
        <taxon>Embryophyta</taxon>
        <taxon>Tracheophyta</taxon>
        <taxon>Spermatophyta</taxon>
        <taxon>Magnoliopsida</taxon>
        <taxon>eudicotyledons</taxon>
        <taxon>Gunneridae</taxon>
        <taxon>Pentapetalae</taxon>
        <taxon>rosids</taxon>
        <taxon>fabids</taxon>
        <taxon>Fabales</taxon>
        <taxon>Fabaceae</taxon>
        <taxon>Papilionoideae</taxon>
        <taxon>50 kb inversion clade</taxon>
        <taxon>NPAAA clade</taxon>
        <taxon>indigoferoid/millettioid clade</taxon>
        <taxon>Phaseoleae</taxon>
        <taxon>Sphenostylis</taxon>
    </lineage>
</organism>
<dbReference type="Proteomes" id="UP001189624">
    <property type="component" value="Chromosome 6"/>
</dbReference>
<name>A0AA86SK21_9FABA</name>
<evidence type="ECO:0000256" key="5">
    <source>
        <dbReference type="ARBA" id="ARBA00022892"/>
    </source>
</evidence>
<keyword evidence="2" id="KW-0813">Transport</keyword>
<evidence type="ECO:0000256" key="8">
    <source>
        <dbReference type="ARBA" id="ARBA00023136"/>
    </source>
</evidence>
<dbReference type="PANTHER" id="PTHR12825">
    <property type="entry name" value="BNIP1-RELATED"/>
    <property type="match status" value="1"/>
</dbReference>
<evidence type="ECO:0000256" key="3">
    <source>
        <dbReference type="ARBA" id="ARBA00022692"/>
    </source>
</evidence>
<sequence>MGLTQFNLGVALFPLFLEFTFDMSGLDLYESTGVLKKTESEYKGHRSLLWRTRNLLSVMQRQDVMDRKVTAEAIKAGMVGQAGLRPQAVADDLNFITSETIMFII</sequence>